<dbReference type="Gene3D" id="3.90.1140.10">
    <property type="entry name" value="Cyclic phosphodiesterase"/>
    <property type="match status" value="1"/>
</dbReference>
<dbReference type="NCBIfam" id="TIGR02258">
    <property type="entry name" value="2_5_ligase"/>
    <property type="match status" value="1"/>
</dbReference>
<dbReference type="PANTHER" id="PTHR35561:SF1">
    <property type="entry name" value="RNA 2',3'-CYCLIC PHOSPHODIESTERASE"/>
    <property type="match status" value="1"/>
</dbReference>
<evidence type="ECO:0000313" key="3">
    <source>
        <dbReference type="Proteomes" id="UP000500826"/>
    </source>
</evidence>
<reference evidence="2 3" key="1">
    <citation type="submission" date="2020-05" db="EMBL/GenBank/DDBJ databases">
        <title>Ramlibacter rhizophilus sp. nov., isolated from rhizosphere soil of national flower Mugunghwa from South Korea.</title>
        <authorList>
            <person name="Zheng-Fei Y."/>
            <person name="Huan T."/>
        </authorList>
    </citation>
    <scope>NUCLEOTIDE SEQUENCE [LARGE SCALE GENOMIC DNA]</scope>
    <source>
        <strain evidence="2 3">H242</strain>
    </source>
</reference>
<dbReference type="Pfam" id="PF13563">
    <property type="entry name" value="2_5_RNA_ligase2"/>
    <property type="match status" value="1"/>
</dbReference>
<accession>A0ABX6P2N4</accession>
<dbReference type="SUPFAM" id="SSF55144">
    <property type="entry name" value="LigT-like"/>
    <property type="match status" value="1"/>
</dbReference>
<keyword evidence="1" id="KW-0378">Hydrolase</keyword>
<keyword evidence="3" id="KW-1185">Reference proteome</keyword>
<dbReference type="PANTHER" id="PTHR35561">
    <property type="entry name" value="RNA 2',3'-CYCLIC PHOSPHODIESTERASE"/>
    <property type="match status" value="1"/>
</dbReference>
<organism evidence="2 3">
    <name type="scientific">Ramlibacter terrae</name>
    <dbReference type="NCBI Taxonomy" id="2732511"/>
    <lineage>
        <taxon>Bacteria</taxon>
        <taxon>Pseudomonadati</taxon>
        <taxon>Pseudomonadota</taxon>
        <taxon>Betaproteobacteria</taxon>
        <taxon>Burkholderiales</taxon>
        <taxon>Comamonadaceae</taxon>
        <taxon>Ramlibacter</taxon>
    </lineage>
</organism>
<evidence type="ECO:0000313" key="2">
    <source>
        <dbReference type="EMBL" id="QJW84309.1"/>
    </source>
</evidence>
<gene>
    <name evidence="2" type="primary">thpR</name>
    <name evidence="2" type="ORF">HK414_12260</name>
</gene>
<name>A0ABX6P2N4_9BURK</name>
<sequence>MTLLASPPRRLFLALWPPPGVAEALATHAGRWQWPEAARRTANDRLHVTLHYIGDVPMAGLPRLQQALPRGWEGCTLRLDHAEVWRGGIAVLEALQVPAPLAGLHARLADVLRAQGLRVEERRFRPHVTLARHAQGARPPDGFEPLAWQVAPRYLLVRSLPGGRGYPPVQCFG</sequence>
<dbReference type="InterPro" id="IPR004175">
    <property type="entry name" value="RNA_CPDase"/>
</dbReference>
<protein>
    <submittedName>
        <fullName evidence="2">RNA 2',3'-cyclic phosphodiesterase</fullName>
    </submittedName>
</protein>
<dbReference type="Proteomes" id="UP000500826">
    <property type="component" value="Chromosome"/>
</dbReference>
<evidence type="ECO:0000256" key="1">
    <source>
        <dbReference type="ARBA" id="ARBA00022801"/>
    </source>
</evidence>
<dbReference type="EMBL" id="CP053418">
    <property type="protein sequence ID" value="QJW84309.1"/>
    <property type="molecule type" value="Genomic_DNA"/>
</dbReference>
<dbReference type="InterPro" id="IPR009097">
    <property type="entry name" value="Cyclic_Pdiesterase"/>
</dbReference>
<proteinExistence type="predicted"/>
<reference evidence="2 3" key="2">
    <citation type="submission" date="2020-05" db="EMBL/GenBank/DDBJ databases">
        <authorList>
            <person name="Khan S.A."/>
            <person name="Jeon C.O."/>
            <person name="Chun B.H."/>
        </authorList>
    </citation>
    <scope>NUCLEOTIDE SEQUENCE [LARGE SCALE GENOMIC DNA]</scope>
    <source>
        <strain evidence="2 3">H242</strain>
    </source>
</reference>